<dbReference type="Pfam" id="PF04234">
    <property type="entry name" value="CopC"/>
    <property type="match status" value="1"/>
</dbReference>
<dbReference type="AlphaFoldDB" id="A0A5S5D391"/>
<evidence type="ECO:0000256" key="5">
    <source>
        <dbReference type="SAM" id="Phobius"/>
    </source>
</evidence>
<protein>
    <recommendedName>
        <fullName evidence="6">CopC domain-containing protein</fullName>
    </recommendedName>
</protein>
<accession>A0A5S5D391</accession>
<sequence length="191" mass="18088">MSASRTPGPARGSRPSALLVVALVALGILLASPSVASAHDGLVGSSPGAGETVATAPSAVELRFSGTPLPLGTEVVVTGPDGGRIDRGAPEIRDDAVVQPLADAPDAGTYTVQWRSTSADGHPISGSFAFGVTGDGAGGGAAPAPAGSAPAAEPGPAGGGTAFGGLAAGAVGAGALSVLGLLLARRLRGRA</sequence>
<evidence type="ECO:0000313" key="8">
    <source>
        <dbReference type="Proteomes" id="UP000322499"/>
    </source>
</evidence>
<evidence type="ECO:0000259" key="6">
    <source>
        <dbReference type="Pfam" id="PF04234"/>
    </source>
</evidence>
<dbReference type="InterPro" id="IPR032694">
    <property type="entry name" value="CopC/D"/>
</dbReference>
<dbReference type="InterPro" id="IPR014756">
    <property type="entry name" value="Ig_E-set"/>
</dbReference>
<comment type="caution">
    <text evidence="7">The sequence shown here is derived from an EMBL/GenBank/DDBJ whole genome shotgun (WGS) entry which is preliminary data.</text>
</comment>
<evidence type="ECO:0000256" key="3">
    <source>
        <dbReference type="ARBA" id="ARBA00022729"/>
    </source>
</evidence>
<dbReference type="EMBL" id="VNHW01000003">
    <property type="protein sequence ID" value="TYP89089.1"/>
    <property type="molecule type" value="Genomic_DNA"/>
</dbReference>
<evidence type="ECO:0000313" key="7">
    <source>
        <dbReference type="EMBL" id="TYP89089.1"/>
    </source>
</evidence>
<evidence type="ECO:0000256" key="1">
    <source>
        <dbReference type="ARBA" id="ARBA00004196"/>
    </source>
</evidence>
<dbReference type="GO" id="GO:0005886">
    <property type="term" value="C:plasma membrane"/>
    <property type="evidence" value="ECO:0007669"/>
    <property type="project" value="TreeGrafter"/>
</dbReference>
<dbReference type="GO" id="GO:0005507">
    <property type="term" value="F:copper ion binding"/>
    <property type="evidence" value="ECO:0007669"/>
    <property type="project" value="InterPro"/>
</dbReference>
<dbReference type="PANTHER" id="PTHR34820">
    <property type="entry name" value="INNER MEMBRANE PROTEIN YEBZ"/>
    <property type="match status" value="1"/>
</dbReference>
<dbReference type="GO" id="GO:0042597">
    <property type="term" value="C:periplasmic space"/>
    <property type="evidence" value="ECO:0007669"/>
    <property type="project" value="InterPro"/>
</dbReference>
<dbReference type="GO" id="GO:0046688">
    <property type="term" value="P:response to copper ion"/>
    <property type="evidence" value="ECO:0007669"/>
    <property type="project" value="InterPro"/>
</dbReference>
<keyword evidence="2" id="KW-0479">Metal-binding</keyword>
<dbReference type="SUPFAM" id="SSF81296">
    <property type="entry name" value="E set domains"/>
    <property type="match status" value="1"/>
</dbReference>
<keyword evidence="5" id="KW-1133">Transmembrane helix</keyword>
<keyword evidence="8" id="KW-1185">Reference proteome</keyword>
<dbReference type="GO" id="GO:0030313">
    <property type="term" value="C:cell envelope"/>
    <property type="evidence" value="ECO:0007669"/>
    <property type="project" value="UniProtKB-SubCell"/>
</dbReference>
<feature type="domain" description="CopC" evidence="6">
    <location>
        <begin position="39"/>
        <end position="132"/>
    </location>
</feature>
<gene>
    <name evidence="7" type="ORF">BD833_103246</name>
</gene>
<keyword evidence="4" id="KW-0186">Copper</keyword>
<proteinExistence type="predicted"/>
<dbReference type="GO" id="GO:0006825">
    <property type="term" value="P:copper ion transport"/>
    <property type="evidence" value="ECO:0007669"/>
    <property type="project" value="InterPro"/>
</dbReference>
<keyword evidence="5" id="KW-0812">Transmembrane</keyword>
<keyword evidence="3" id="KW-0732">Signal</keyword>
<name>A0A5S5D391_9ACTN</name>
<organism evidence="7 8">
    <name type="scientific">Blastococcus xanthinilyticus</name>
    <dbReference type="NCBI Taxonomy" id="1564164"/>
    <lineage>
        <taxon>Bacteria</taxon>
        <taxon>Bacillati</taxon>
        <taxon>Actinomycetota</taxon>
        <taxon>Actinomycetes</taxon>
        <taxon>Geodermatophilales</taxon>
        <taxon>Geodermatophilaceae</taxon>
        <taxon>Blastococcus</taxon>
    </lineage>
</organism>
<dbReference type="InterPro" id="IPR014755">
    <property type="entry name" value="Cu-Rt/internalin_Ig-like"/>
</dbReference>
<feature type="transmembrane region" description="Helical" evidence="5">
    <location>
        <begin position="162"/>
        <end position="184"/>
    </location>
</feature>
<dbReference type="Gene3D" id="2.60.40.1220">
    <property type="match status" value="1"/>
</dbReference>
<comment type="subcellular location">
    <subcellularLocation>
        <location evidence="1">Cell envelope</location>
    </subcellularLocation>
</comment>
<evidence type="ECO:0000256" key="4">
    <source>
        <dbReference type="ARBA" id="ARBA00023008"/>
    </source>
</evidence>
<dbReference type="InterPro" id="IPR007348">
    <property type="entry name" value="CopC_dom"/>
</dbReference>
<reference evidence="7 8" key="1">
    <citation type="submission" date="2019-07" db="EMBL/GenBank/DDBJ databases">
        <title>Genomic Encyclopedia of Archaeal and Bacterial Type Strains, Phase II (KMG-II): from individual species to whole genera.</title>
        <authorList>
            <person name="Goeker M."/>
        </authorList>
    </citation>
    <scope>NUCLEOTIDE SEQUENCE [LARGE SCALE GENOMIC DNA]</scope>
    <source>
        <strain evidence="7 8">DSM 46842</strain>
    </source>
</reference>
<dbReference type="RefSeq" id="WP_166532294.1">
    <property type="nucleotide sequence ID" value="NZ_VNHW01000003.1"/>
</dbReference>
<evidence type="ECO:0000256" key="2">
    <source>
        <dbReference type="ARBA" id="ARBA00022723"/>
    </source>
</evidence>
<keyword evidence="5" id="KW-0472">Membrane</keyword>
<dbReference type="Proteomes" id="UP000322499">
    <property type="component" value="Unassembled WGS sequence"/>
</dbReference>
<dbReference type="PANTHER" id="PTHR34820:SF4">
    <property type="entry name" value="INNER MEMBRANE PROTEIN YEBZ"/>
    <property type="match status" value="1"/>
</dbReference>